<evidence type="ECO:0000313" key="2">
    <source>
        <dbReference type="Proteomes" id="UP000008370"/>
    </source>
</evidence>
<sequence>MRQRVSNRCLYIKGECPIELAHLPLPSQPSSLKAMADYIAQTKQQLAAKLAVSRHTGLSYLANRRNIEAPWYAEMLSRITILLSGVPCTVIAPQLPVNLMVELDAGGDVVMAGGEDDDEAAVQDPDASMETIAVPVEDEKVPDFCVIAGDCRPDNTDDGRLKAYFLGHKIKKSRVVAIVECKRHPKRRLPAHELDQKLLNLLATGAFQAEDQGALLFDADRSVKEVYLIASSGHYWRVALLTRDNVPQGAGGPNASYVDAPEDLKVVQDIRDGHLFVRPKAGLAEEERSEDAGSFMPGV</sequence>
<dbReference type="OrthoDB" id="2610860at2759"/>
<dbReference type="RefSeq" id="XP_007402980.1">
    <property type="nucleotide sequence ID" value="XM_007402918.1"/>
</dbReference>
<dbReference type="AlphaFoldDB" id="K5WE73"/>
<dbReference type="HOGENOM" id="CLU_081165_0_0_1"/>
<name>K5WE73_PHACS</name>
<dbReference type="EMBL" id="JH931023">
    <property type="protein sequence ID" value="EKM48467.1"/>
    <property type="molecule type" value="Genomic_DNA"/>
</dbReference>
<dbReference type="Proteomes" id="UP000008370">
    <property type="component" value="Unassembled WGS sequence"/>
</dbReference>
<feature type="non-terminal residue" evidence="1">
    <location>
        <position position="299"/>
    </location>
</feature>
<proteinExistence type="predicted"/>
<gene>
    <name evidence="1" type="ORF">PHACADRAFT_266340</name>
</gene>
<evidence type="ECO:0000313" key="1">
    <source>
        <dbReference type="EMBL" id="EKM48467.1"/>
    </source>
</evidence>
<dbReference type="KEGG" id="pco:PHACADRAFT_266340"/>
<dbReference type="GeneID" id="18919378"/>
<protein>
    <submittedName>
        <fullName evidence="1">Uncharacterized protein</fullName>
    </submittedName>
</protein>
<accession>K5WE73</accession>
<reference evidence="1 2" key="1">
    <citation type="journal article" date="2012" name="BMC Genomics">
        <title>Comparative genomics of the white-rot fungi, Phanerochaete carnosa and P. chrysosporium, to elucidate the genetic basis of the distinct wood types they colonize.</title>
        <authorList>
            <person name="Suzuki H."/>
            <person name="MacDonald J."/>
            <person name="Syed K."/>
            <person name="Salamov A."/>
            <person name="Hori C."/>
            <person name="Aerts A."/>
            <person name="Henrissat B."/>
            <person name="Wiebenga A."/>
            <person name="vanKuyk P.A."/>
            <person name="Barry K."/>
            <person name="Lindquist E."/>
            <person name="LaButti K."/>
            <person name="Lapidus A."/>
            <person name="Lucas S."/>
            <person name="Coutinho P."/>
            <person name="Gong Y."/>
            <person name="Samejima M."/>
            <person name="Mahadevan R."/>
            <person name="Abou-Zaid M."/>
            <person name="de Vries R.P."/>
            <person name="Igarashi K."/>
            <person name="Yadav J.S."/>
            <person name="Grigoriev I.V."/>
            <person name="Master E.R."/>
        </authorList>
    </citation>
    <scope>NUCLEOTIDE SEQUENCE [LARGE SCALE GENOMIC DNA]</scope>
    <source>
        <strain evidence="1 2">HHB-10118-sp</strain>
    </source>
</reference>
<dbReference type="InParanoid" id="K5WE73"/>
<keyword evidence="2" id="KW-1185">Reference proteome</keyword>
<organism evidence="1 2">
    <name type="scientific">Phanerochaete carnosa (strain HHB-10118-sp)</name>
    <name type="common">White-rot fungus</name>
    <name type="synonym">Peniophora carnosa</name>
    <dbReference type="NCBI Taxonomy" id="650164"/>
    <lineage>
        <taxon>Eukaryota</taxon>
        <taxon>Fungi</taxon>
        <taxon>Dikarya</taxon>
        <taxon>Basidiomycota</taxon>
        <taxon>Agaricomycotina</taxon>
        <taxon>Agaricomycetes</taxon>
        <taxon>Polyporales</taxon>
        <taxon>Phanerochaetaceae</taxon>
        <taxon>Phanerochaete</taxon>
    </lineage>
</organism>